<reference evidence="1" key="1">
    <citation type="submission" date="2019-06" db="EMBL/GenBank/DDBJ databases">
        <authorList>
            <person name="Zheng W."/>
        </authorList>
    </citation>
    <scope>NUCLEOTIDE SEQUENCE</scope>
    <source>
        <strain evidence="1">QDHG01</strain>
    </source>
</reference>
<dbReference type="Proteomes" id="UP000785679">
    <property type="component" value="Unassembled WGS sequence"/>
</dbReference>
<evidence type="ECO:0000313" key="1">
    <source>
        <dbReference type="EMBL" id="TNV83556.1"/>
    </source>
</evidence>
<organism evidence="1 2">
    <name type="scientific">Halteria grandinella</name>
    <dbReference type="NCBI Taxonomy" id="5974"/>
    <lineage>
        <taxon>Eukaryota</taxon>
        <taxon>Sar</taxon>
        <taxon>Alveolata</taxon>
        <taxon>Ciliophora</taxon>
        <taxon>Intramacronucleata</taxon>
        <taxon>Spirotrichea</taxon>
        <taxon>Stichotrichia</taxon>
        <taxon>Sporadotrichida</taxon>
        <taxon>Halteriidae</taxon>
        <taxon>Halteria</taxon>
    </lineage>
</organism>
<sequence>MNYYSQYCQAHYLSFILILINDMSLQSSISLLNSQLALQFAPYIPDKCTCCYLSYAFSVLYDVDRFGVICNSQALSDVALAPGLQVLGHLGLLHFLRELGVQSRLKVFLHLEPVCVELRV</sequence>
<evidence type="ECO:0000313" key="2">
    <source>
        <dbReference type="Proteomes" id="UP000785679"/>
    </source>
</evidence>
<comment type="caution">
    <text evidence="1">The sequence shown here is derived from an EMBL/GenBank/DDBJ whole genome shotgun (WGS) entry which is preliminary data.</text>
</comment>
<keyword evidence="2" id="KW-1185">Reference proteome</keyword>
<gene>
    <name evidence="1" type="ORF">FGO68_gene4822</name>
</gene>
<name>A0A8J8T6R5_HALGN</name>
<dbReference type="EMBL" id="RRYP01003714">
    <property type="protein sequence ID" value="TNV83556.1"/>
    <property type="molecule type" value="Genomic_DNA"/>
</dbReference>
<protein>
    <submittedName>
        <fullName evidence="1">Uncharacterized protein</fullName>
    </submittedName>
</protein>
<proteinExistence type="predicted"/>
<accession>A0A8J8T6R5</accession>
<dbReference type="AlphaFoldDB" id="A0A8J8T6R5"/>